<dbReference type="STRING" id="1167006.UWK_02629"/>
<dbReference type="EMBL" id="CP003985">
    <property type="protein sequence ID" value="AGF79165.1"/>
    <property type="molecule type" value="Genomic_DNA"/>
</dbReference>
<evidence type="ECO:0000259" key="2">
    <source>
        <dbReference type="Pfam" id="PF09835"/>
    </source>
</evidence>
<evidence type="ECO:0000256" key="1">
    <source>
        <dbReference type="SAM" id="Phobius"/>
    </source>
</evidence>
<accession>M1PHT8</accession>
<proteinExistence type="predicted"/>
<keyword evidence="1" id="KW-0472">Membrane</keyword>
<protein>
    <recommendedName>
        <fullName evidence="2">DUF2062 domain-containing protein</fullName>
    </recommendedName>
</protein>
<evidence type="ECO:0000313" key="3">
    <source>
        <dbReference type="EMBL" id="AGF79165.1"/>
    </source>
</evidence>
<dbReference type="Pfam" id="PF09835">
    <property type="entry name" value="DUF2062"/>
    <property type="match status" value="1"/>
</dbReference>
<dbReference type="Proteomes" id="UP000011721">
    <property type="component" value="Chromosome"/>
</dbReference>
<reference evidence="4" key="1">
    <citation type="journal article" date="2013" name="Stand. Genomic Sci.">
        <title>Complete genome sequence of Desulfocapsa sulfexigens, a marine deltaproteobacterium specialized in disproportionating inorganic sulfur compounds.</title>
        <authorList>
            <person name="Finster K.W."/>
            <person name="Kjeldsen K.U."/>
            <person name="Kube M."/>
            <person name="Reinhardt R."/>
            <person name="Mussmann M."/>
            <person name="Amann R."/>
            <person name="Schreiber L."/>
        </authorList>
    </citation>
    <scope>NUCLEOTIDE SEQUENCE [LARGE SCALE GENOMIC DNA]</scope>
    <source>
        <strain evidence="4">DSM 10523 / SB164P1</strain>
    </source>
</reference>
<dbReference type="eggNOG" id="COG3216">
    <property type="taxonomic scope" value="Bacteria"/>
</dbReference>
<keyword evidence="1" id="KW-1133">Transmembrane helix</keyword>
<dbReference type="InterPro" id="IPR018639">
    <property type="entry name" value="DUF2062"/>
</dbReference>
<dbReference type="AlphaFoldDB" id="M1PHT8"/>
<evidence type="ECO:0000313" key="4">
    <source>
        <dbReference type="Proteomes" id="UP000011721"/>
    </source>
</evidence>
<dbReference type="HOGENOM" id="CLU_102912_1_1_7"/>
<feature type="transmembrane region" description="Helical" evidence="1">
    <location>
        <begin position="58"/>
        <end position="80"/>
    </location>
</feature>
<dbReference type="RefSeq" id="WP_015404851.1">
    <property type="nucleotide sequence ID" value="NC_020304.1"/>
</dbReference>
<gene>
    <name evidence="3" type="ordered locus">UWK_02629</name>
</gene>
<keyword evidence="1" id="KW-0812">Transmembrane</keyword>
<dbReference type="OrthoDB" id="9794343at2"/>
<name>M1PHT8_DESSD</name>
<dbReference type="KEGG" id="dsf:UWK_02629"/>
<feature type="transmembrane region" description="Helical" evidence="1">
    <location>
        <begin position="125"/>
        <end position="153"/>
    </location>
</feature>
<sequence>MNPKRTFRYYYLKFTRLQGDPKYLARGTAVGTFLGITPIIPFHTVLNLLVTFLTRTSPIAAILASVIVCNPLTYIPQYYFSIVIGNAATPYEFSWERMKAVLDIIVAKPGIMESLHALAGLGYEAVIVLLVGGSILALPFTVVGYYMSLQLFLKIREKKRKKHILNYR</sequence>
<feature type="domain" description="DUF2062" evidence="2">
    <location>
        <begin position="4"/>
        <end position="160"/>
    </location>
</feature>
<dbReference type="PANTHER" id="PTHR40547:SF1">
    <property type="entry name" value="SLL0298 PROTEIN"/>
    <property type="match status" value="1"/>
</dbReference>
<feature type="transmembrane region" description="Helical" evidence="1">
    <location>
        <begin position="23"/>
        <end position="46"/>
    </location>
</feature>
<dbReference type="PANTHER" id="PTHR40547">
    <property type="entry name" value="SLL0298 PROTEIN"/>
    <property type="match status" value="1"/>
</dbReference>
<organism evidence="3 4">
    <name type="scientific">Desulfocapsa sulfexigens (strain DSM 10523 / SB164P1)</name>
    <dbReference type="NCBI Taxonomy" id="1167006"/>
    <lineage>
        <taxon>Bacteria</taxon>
        <taxon>Pseudomonadati</taxon>
        <taxon>Thermodesulfobacteriota</taxon>
        <taxon>Desulfobulbia</taxon>
        <taxon>Desulfobulbales</taxon>
        <taxon>Desulfocapsaceae</taxon>
        <taxon>Desulfocapsa</taxon>
    </lineage>
</organism>
<keyword evidence="4" id="KW-1185">Reference proteome</keyword>